<name>A0ABP7W419_9ACTN</name>
<proteinExistence type="predicted"/>
<organism evidence="2 3">
    <name type="scientific">Streptomyces shaanxiensis</name>
    <dbReference type="NCBI Taxonomy" id="653357"/>
    <lineage>
        <taxon>Bacteria</taxon>
        <taxon>Bacillati</taxon>
        <taxon>Actinomycetota</taxon>
        <taxon>Actinomycetes</taxon>
        <taxon>Kitasatosporales</taxon>
        <taxon>Streptomycetaceae</taxon>
        <taxon>Streptomyces</taxon>
    </lineage>
</organism>
<gene>
    <name evidence="2" type="ORF">GCM10022233_71200</name>
</gene>
<feature type="compositionally biased region" description="Basic and acidic residues" evidence="1">
    <location>
        <begin position="57"/>
        <end position="74"/>
    </location>
</feature>
<reference evidence="3" key="1">
    <citation type="journal article" date="2019" name="Int. J. Syst. Evol. Microbiol.">
        <title>The Global Catalogue of Microorganisms (GCM) 10K type strain sequencing project: providing services to taxonomists for standard genome sequencing and annotation.</title>
        <authorList>
            <consortium name="The Broad Institute Genomics Platform"/>
            <consortium name="The Broad Institute Genome Sequencing Center for Infectious Disease"/>
            <person name="Wu L."/>
            <person name="Ma J."/>
        </authorList>
    </citation>
    <scope>NUCLEOTIDE SEQUENCE [LARGE SCALE GENOMIC DNA]</scope>
    <source>
        <strain evidence="3">JCM 16925</strain>
    </source>
</reference>
<accession>A0ABP7W419</accession>
<evidence type="ECO:0000313" key="3">
    <source>
        <dbReference type="Proteomes" id="UP001499984"/>
    </source>
</evidence>
<feature type="compositionally biased region" description="Basic and acidic residues" evidence="1">
    <location>
        <begin position="1"/>
        <end position="17"/>
    </location>
</feature>
<evidence type="ECO:0000313" key="2">
    <source>
        <dbReference type="EMBL" id="GAA4080612.1"/>
    </source>
</evidence>
<keyword evidence="3" id="KW-1185">Reference proteome</keyword>
<comment type="caution">
    <text evidence="2">The sequence shown here is derived from an EMBL/GenBank/DDBJ whole genome shotgun (WGS) entry which is preliminary data.</text>
</comment>
<feature type="compositionally biased region" description="Basic and acidic residues" evidence="1">
    <location>
        <begin position="24"/>
        <end position="37"/>
    </location>
</feature>
<evidence type="ECO:0000256" key="1">
    <source>
        <dbReference type="SAM" id="MobiDB-lite"/>
    </source>
</evidence>
<protein>
    <submittedName>
        <fullName evidence="2">Uncharacterized protein</fullName>
    </submittedName>
</protein>
<dbReference type="EMBL" id="BAAAZY010000024">
    <property type="protein sequence ID" value="GAA4080612.1"/>
    <property type="molecule type" value="Genomic_DNA"/>
</dbReference>
<sequence length="74" mass="8126">MRAQRGDGRDGDDDQTRGRRRGRREAQQIDQRGHGEHTAATSQRAEGEPGDGTGEQTEDKGAHRGEPGRGDMAW</sequence>
<dbReference type="Proteomes" id="UP001499984">
    <property type="component" value="Unassembled WGS sequence"/>
</dbReference>
<feature type="region of interest" description="Disordered" evidence="1">
    <location>
        <begin position="1"/>
        <end position="74"/>
    </location>
</feature>